<dbReference type="Gene3D" id="2.180.10.10">
    <property type="entry name" value="RHS repeat-associated core"/>
    <property type="match status" value="1"/>
</dbReference>
<comment type="caution">
    <text evidence="1">The sequence shown here is derived from an EMBL/GenBank/DDBJ whole genome shotgun (WGS) entry which is preliminary data.</text>
</comment>
<dbReference type="NCBIfam" id="TIGR03696">
    <property type="entry name" value="Rhs_assc_core"/>
    <property type="match status" value="1"/>
</dbReference>
<accession>A0A817T2Y8</accession>
<dbReference type="EMBL" id="CAJOBP010006653">
    <property type="protein sequence ID" value="CAF4497727.1"/>
    <property type="molecule type" value="Genomic_DNA"/>
</dbReference>
<evidence type="ECO:0000313" key="1">
    <source>
        <dbReference type="EMBL" id="CAF3303857.1"/>
    </source>
</evidence>
<keyword evidence="4" id="KW-1185">Reference proteome</keyword>
<protein>
    <recommendedName>
        <fullName evidence="5">RHS repeat-associated core domain-containing protein</fullName>
    </recommendedName>
</protein>
<reference evidence="1" key="1">
    <citation type="submission" date="2021-02" db="EMBL/GenBank/DDBJ databases">
        <authorList>
            <person name="Nowell W R."/>
        </authorList>
    </citation>
    <scope>NUCLEOTIDE SEQUENCE</scope>
</reference>
<gene>
    <name evidence="1" type="ORF">TIS948_LOCUS18600</name>
    <name evidence="2" type="ORF">UJA718_LOCUS26097</name>
</gene>
<dbReference type="Proteomes" id="UP000663825">
    <property type="component" value="Unassembled WGS sequence"/>
</dbReference>
<dbReference type="OrthoDB" id="442731at2759"/>
<evidence type="ECO:0008006" key="5">
    <source>
        <dbReference type="Google" id="ProtNLM"/>
    </source>
</evidence>
<proteinExistence type="predicted"/>
<dbReference type="EMBL" id="CAJNXB010003261">
    <property type="protein sequence ID" value="CAF3303857.1"/>
    <property type="molecule type" value="Genomic_DNA"/>
</dbReference>
<evidence type="ECO:0000313" key="4">
    <source>
        <dbReference type="Proteomes" id="UP000663873"/>
    </source>
</evidence>
<name>A0A817T2Y8_9BILA</name>
<dbReference type="InterPro" id="IPR022385">
    <property type="entry name" value="Rhs_assc_core"/>
</dbReference>
<evidence type="ECO:0000313" key="3">
    <source>
        <dbReference type="Proteomes" id="UP000663825"/>
    </source>
</evidence>
<evidence type="ECO:0000313" key="2">
    <source>
        <dbReference type="EMBL" id="CAF4497727.1"/>
    </source>
</evidence>
<dbReference type="AlphaFoldDB" id="A0A817T2Y8"/>
<organism evidence="1 3">
    <name type="scientific">Rotaria socialis</name>
    <dbReference type="NCBI Taxonomy" id="392032"/>
    <lineage>
        <taxon>Eukaryota</taxon>
        <taxon>Metazoa</taxon>
        <taxon>Spiralia</taxon>
        <taxon>Gnathifera</taxon>
        <taxon>Rotifera</taxon>
        <taxon>Eurotatoria</taxon>
        <taxon>Bdelloidea</taxon>
        <taxon>Philodinida</taxon>
        <taxon>Philodinidae</taxon>
        <taxon>Rotaria</taxon>
    </lineage>
</organism>
<dbReference type="Proteomes" id="UP000663873">
    <property type="component" value="Unassembled WGS sequence"/>
</dbReference>
<sequence>MTTITDRKTLTGNSFSPVTLSATDYYAFGAPIAERSFNAGQYRYGFNGKENVTEIKDIQDYGFRYYNTLTARFLSVDPLTKKYPELTPYQFASNSPIENTDLDGLEKYTIHVQQRDGHEQIIRTETDNSFKYIGIPVLGFPIKPRVAQFIYEDRNGKEVNRTKEIALKNFGNTLYVGPFNPKDKYGADDYTLPALNSLDAAAKKHDRAYDVLRSSGAKGALVDLKTLDADKQLIKDAAGVVGMYKAGSIDPVSNKKIDNETVQSAIKVITLFSVSVAEKEARKVSGKVFKEVSEKLFEPKNK</sequence>